<evidence type="ECO:0000256" key="1">
    <source>
        <dbReference type="SAM" id="MobiDB-lite"/>
    </source>
</evidence>
<feature type="compositionally biased region" description="Polar residues" evidence="1">
    <location>
        <begin position="70"/>
        <end position="79"/>
    </location>
</feature>
<accession>A0A2H1W6I4</accession>
<feature type="region of interest" description="Disordered" evidence="1">
    <location>
        <begin position="40"/>
        <end position="79"/>
    </location>
</feature>
<proteinExistence type="predicted"/>
<reference evidence="2" key="1">
    <citation type="submission" date="2016-07" db="EMBL/GenBank/DDBJ databases">
        <authorList>
            <person name="Bretaudeau A."/>
        </authorList>
    </citation>
    <scope>NUCLEOTIDE SEQUENCE</scope>
    <source>
        <strain evidence="2">Rice</strain>
        <tissue evidence="2">Whole body</tissue>
    </source>
</reference>
<sequence length="96" mass="10604">MESTRPPRILLPPAQIIRTMLHSSIYDTITMLLLAGWKTQHSSGAPSWSGTARSRLRADTSHRLRAPSSAHVTSNSLDADQSQPSYLEIDFLIMSA</sequence>
<organism evidence="2">
    <name type="scientific">Spodoptera frugiperda</name>
    <name type="common">Fall armyworm</name>
    <dbReference type="NCBI Taxonomy" id="7108"/>
    <lineage>
        <taxon>Eukaryota</taxon>
        <taxon>Metazoa</taxon>
        <taxon>Ecdysozoa</taxon>
        <taxon>Arthropoda</taxon>
        <taxon>Hexapoda</taxon>
        <taxon>Insecta</taxon>
        <taxon>Pterygota</taxon>
        <taxon>Neoptera</taxon>
        <taxon>Endopterygota</taxon>
        <taxon>Lepidoptera</taxon>
        <taxon>Glossata</taxon>
        <taxon>Ditrysia</taxon>
        <taxon>Noctuoidea</taxon>
        <taxon>Noctuidae</taxon>
        <taxon>Amphipyrinae</taxon>
        <taxon>Spodoptera</taxon>
    </lineage>
</organism>
<gene>
    <name evidence="2" type="ORF">SFRICE_013707</name>
</gene>
<protein>
    <submittedName>
        <fullName evidence="2">SFRICE_013707</fullName>
    </submittedName>
</protein>
<evidence type="ECO:0000313" key="2">
    <source>
        <dbReference type="EMBL" id="SOQ48643.1"/>
    </source>
</evidence>
<name>A0A2H1W6I4_SPOFR</name>
<feature type="compositionally biased region" description="Polar residues" evidence="1">
    <location>
        <begin position="40"/>
        <end position="52"/>
    </location>
</feature>
<dbReference type="EMBL" id="ODYU01006631">
    <property type="protein sequence ID" value="SOQ48643.1"/>
    <property type="molecule type" value="Genomic_DNA"/>
</dbReference>
<dbReference type="AlphaFoldDB" id="A0A2H1W6I4"/>